<reference evidence="5 6" key="1">
    <citation type="journal article" date="2016" name="Nat. Commun.">
        <title>Extremotolerant tardigrade genome and improved radiotolerance of human cultured cells by tardigrade-unique protein.</title>
        <authorList>
            <person name="Hashimoto T."/>
            <person name="Horikawa D.D."/>
            <person name="Saito Y."/>
            <person name="Kuwahara H."/>
            <person name="Kozuka-Hata H."/>
            <person name="Shin-I T."/>
            <person name="Minakuchi Y."/>
            <person name="Ohishi K."/>
            <person name="Motoyama A."/>
            <person name="Aizu T."/>
            <person name="Enomoto A."/>
            <person name="Kondo K."/>
            <person name="Tanaka S."/>
            <person name="Hara Y."/>
            <person name="Koshikawa S."/>
            <person name="Sagara H."/>
            <person name="Miura T."/>
            <person name="Yokobori S."/>
            <person name="Miyagawa K."/>
            <person name="Suzuki Y."/>
            <person name="Kubo T."/>
            <person name="Oyama M."/>
            <person name="Kohara Y."/>
            <person name="Fujiyama A."/>
            <person name="Arakawa K."/>
            <person name="Katayama T."/>
            <person name="Toyoda A."/>
            <person name="Kunieda T."/>
        </authorList>
    </citation>
    <scope>NUCLEOTIDE SEQUENCE [LARGE SCALE GENOMIC DNA]</scope>
    <source>
        <strain evidence="5 6">YOKOZUNA-1</strain>
    </source>
</reference>
<dbReference type="OrthoDB" id="71166at2759"/>
<feature type="domain" description="HTH psq-type" evidence="4">
    <location>
        <begin position="14"/>
        <end position="48"/>
    </location>
</feature>
<evidence type="ECO:0000259" key="3">
    <source>
        <dbReference type="Pfam" id="PF03184"/>
    </source>
</evidence>
<dbReference type="GO" id="GO:0003677">
    <property type="term" value="F:DNA binding"/>
    <property type="evidence" value="ECO:0007669"/>
    <property type="project" value="InterPro"/>
</dbReference>
<proteinExistence type="predicted"/>
<evidence type="ECO:0000256" key="2">
    <source>
        <dbReference type="SAM" id="MobiDB-lite"/>
    </source>
</evidence>
<gene>
    <name evidence="5" type="primary">RvY_16026-1</name>
    <name evidence="5" type="synonym">RvY_16026.1</name>
    <name evidence="5" type="ORF">RvY_16026</name>
</gene>
<evidence type="ECO:0000313" key="5">
    <source>
        <dbReference type="EMBL" id="GAV05982.1"/>
    </source>
</evidence>
<keyword evidence="6" id="KW-1185">Reference proteome</keyword>
<dbReference type="AlphaFoldDB" id="A0A1D1VWZ8"/>
<dbReference type="InterPro" id="IPR050863">
    <property type="entry name" value="CenT-Element_Derived"/>
</dbReference>
<accession>A0A1D1VWZ8</accession>
<protein>
    <recommendedName>
        <fullName evidence="7">HTH psq-type domain-containing protein</fullName>
    </recommendedName>
</protein>
<feature type="region of interest" description="Disordered" evidence="2">
    <location>
        <begin position="498"/>
        <end position="590"/>
    </location>
</feature>
<dbReference type="Gene3D" id="1.10.10.60">
    <property type="entry name" value="Homeodomain-like"/>
    <property type="match status" value="1"/>
</dbReference>
<dbReference type="SUPFAM" id="SSF46689">
    <property type="entry name" value="Homeodomain-like"/>
    <property type="match status" value="1"/>
</dbReference>
<dbReference type="PANTHER" id="PTHR19303:SF74">
    <property type="entry name" value="POGO TRANSPOSABLE ELEMENT WITH KRAB DOMAIN"/>
    <property type="match status" value="1"/>
</dbReference>
<evidence type="ECO:0000256" key="1">
    <source>
        <dbReference type="ARBA" id="ARBA00004123"/>
    </source>
</evidence>
<name>A0A1D1VWZ8_RAMVA</name>
<dbReference type="Pfam" id="PF05225">
    <property type="entry name" value="HTH_psq"/>
    <property type="match status" value="1"/>
</dbReference>
<comment type="caution">
    <text evidence="5">The sequence shown here is derived from an EMBL/GenBank/DDBJ whole genome shotgun (WGS) entry which is preliminary data.</text>
</comment>
<organism evidence="5 6">
    <name type="scientific">Ramazzottius varieornatus</name>
    <name type="common">Water bear</name>
    <name type="synonym">Tardigrade</name>
    <dbReference type="NCBI Taxonomy" id="947166"/>
    <lineage>
        <taxon>Eukaryota</taxon>
        <taxon>Metazoa</taxon>
        <taxon>Ecdysozoa</taxon>
        <taxon>Tardigrada</taxon>
        <taxon>Eutardigrada</taxon>
        <taxon>Parachela</taxon>
        <taxon>Hypsibioidea</taxon>
        <taxon>Ramazzottiidae</taxon>
        <taxon>Ramazzottius</taxon>
    </lineage>
</organism>
<dbReference type="InterPro" id="IPR009057">
    <property type="entry name" value="Homeodomain-like_sf"/>
</dbReference>
<comment type="subcellular location">
    <subcellularLocation>
        <location evidence="1">Nucleus</location>
    </subcellularLocation>
</comment>
<dbReference type="PANTHER" id="PTHR19303">
    <property type="entry name" value="TRANSPOSON"/>
    <property type="match status" value="1"/>
</dbReference>
<dbReference type="InterPro" id="IPR004875">
    <property type="entry name" value="DDE_SF_endonuclease_dom"/>
</dbReference>
<dbReference type="Pfam" id="PF03184">
    <property type="entry name" value="DDE_1"/>
    <property type="match status" value="1"/>
</dbReference>
<evidence type="ECO:0000313" key="6">
    <source>
        <dbReference type="Proteomes" id="UP000186922"/>
    </source>
</evidence>
<dbReference type="InterPro" id="IPR007889">
    <property type="entry name" value="HTH_Psq"/>
</dbReference>
<dbReference type="GO" id="GO:0005634">
    <property type="term" value="C:nucleus"/>
    <property type="evidence" value="ECO:0007669"/>
    <property type="project" value="UniProtKB-SubCell"/>
</dbReference>
<sequence>MEKPVRKYNGNHTGLLDALAAIESGAMTTNRASKHFGVPQKTLSNKINGVHTKKVGRPRTFTDEEEKEICDILLCCAKVGAPLNKRKLMEIVRAIALHKGIDEGKFGSRWHRDLLGRHKEVSLRTLCAVSMKKSREWTRERCEGWIKLLQEYADDGYLSNPDGVWNLDESGFKLAEMYDKGYAQKGTPNVTGYVKGSASDRDNMTLLVVGNASGKMLRPLILYSGKLHIESHFDETDDQCFLSTNASGVMDTFVLTDYLEKEWLPSLTCEKNILFYDGHSSHLNCLALLAACMERSIEVVCLPSGQTSCLQPLDKKVFGGVKQKWRQYLQDSRMNTDIDVTRQNFPSHIVKLWAPNASPYSFNLGGPLKHGFELTGLFPFDSDVLSATVDPNLPVDEDEDEDQEVIAREYHYGEISKILQESLGLDEDKTRTCLIQIKQIVQRASAAQVIATDFHAHLLKAAPKKKRQLKDSRLDPKHGLALTRSEFISVKMDAIRKAKEQKAKTKKQDKKDAVARPDDVPVSAKKNPGTRKATPKTPKTSEAPVDSSVPSTSKAPGRARLARTAKKAVERANSALKAPPKPRKPRAKKQ</sequence>
<dbReference type="EMBL" id="BDGG01000013">
    <property type="protein sequence ID" value="GAV05982.1"/>
    <property type="molecule type" value="Genomic_DNA"/>
</dbReference>
<evidence type="ECO:0008006" key="7">
    <source>
        <dbReference type="Google" id="ProtNLM"/>
    </source>
</evidence>
<feature type="compositionally biased region" description="Basic residues" evidence="2">
    <location>
        <begin position="580"/>
        <end position="590"/>
    </location>
</feature>
<evidence type="ECO:0000259" key="4">
    <source>
        <dbReference type="Pfam" id="PF05225"/>
    </source>
</evidence>
<feature type="domain" description="DDE-1" evidence="3">
    <location>
        <begin position="203"/>
        <end position="337"/>
    </location>
</feature>
<dbReference type="Proteomes" id="UP000186922">
    <property type="component" value="Unassembled WGS sequence"/>
</dbReference>
<feature type="compositionally biased region" description="Basic and acidic residues" evidence="2">
    <location>
        <begin position="509"/>
        <end position="519"/>
    </location>
</feature>